<keyword evidence="3 6" id="KW-0812">Transmembrane</keyword>
<dbReference type="NCBIfam" id="TIGR00360">
    <property type="entry name" value="ComEC_N-term"/>
    <property type="match status" value="1"/>
</dbReference>
<feature type="transmembrane region" description="Helical" evidence="6">
    <location>
        <begin position="257"/>
        <end position="277"/>
    </location>
</feature>
<dbReference type="PANTHER" id="PTHR30619:SF1">
    <property type="entry name" value="RECOMBINATION PROTEIN 2"/>
    <property type="match status" value="1"/>
</dbReference>
<dbReference type="GO" id="GO:0030420">
    <property type="term" value="P:establishment of competence for transformation"/>
    <property type="evidence" value="ECO:0007669"/>
    <property type="project" value="InterPro"/>
</dbReference>
<feature type="transmembrane region" description="Helical" evidence="6">
    <location>
        <begin position="209"/>
        <end position="226"/>
    </location>
</feature>
<sequence>MKDENGRKVYVTYKLSSEEEKHIFESMPLEGKRFLVEGEMVEPKRPQHPYSFNMKKYLKSKGATGIFEIHRLQYIDTKSSFHQKISVMRFHLKKHIEKTFPTSLAPEAKALLIGLQDDVDDETTRAYQKLGITHLFAISGLHIAIFAFIIYEGLICLRIRQEIATILLIILLPIYAIVAGGAPSVWRAVTVLELIIISRYKRRLAIDDALAISFIGFVMIEPWVIYQVGFQLSYLATVSLIYSSRFLHSINSWWLKSFFITFVCQLIVYPLLLYHFYELSISSFIVNLFYVPLFSFLILPINIVLLILSFIPIPLSNLFFTVYEPFRLLITKFTFVLQSVPYQMWVPGKPSLFSMILAYVSVLMALYFIDCRAKIRYIVLVLLIPVFLLHFKGKINPHLVISFVDVGQGDCIVIELPFRKKVYMIDTGGVLRFQQEEWKEGTRYEVGRQVVVPYLKGKGISSIDTLILTHADSDHVEGAEEILKEIRVREIHVTPSSLKKPVMNDLMVEAKIQKVPIKEQMAGNAWRDGEVFFQYLWPFDTDYEGNNDSLVLYVQHGHFHALFTGDLEKEGEQKLLSLYPTLSSIDLLKAGHHGSKTSSSEEFIRQLQPAITIFCAGENNRFGHPHIEVVERFQRMGLKTFTTGEVGTIEIIAKALEMEIRTVTITID</sequence>
<keyword evidence="2" id="KW-1003">Cell membrane</keyword>
<dbReference type="SUPFAM" id="SSF56281">
    <property type="entry name" value="Metallo-hydrolase/oxidoreductase"/>
    <property type="match status" value="1"/>
</dbReference>
<comment type="subcellular location">
    <subcellularLocation>
        <location evidence="1">Cell membrane</location>
        <topology evidence="1">Multi-pass membrane protein</topology>
    </subcellularLocation>
</comment>
<evidence type="ECO:0000256" key="1">
    <source>
        <dbReference type="ARBA" id="ARBA00004651"/>
    </source>
</evidence>
<feature type="domain" description="Metallo-beta-lactamase" evidence="7">
    <location>
        <begin position="408"/>
        <end position="618"/>
    </location>
</feature>
<dbReference type="Pfam" id="PF03772">
    <property type="entry name" value="Competence"/>
    <property type="match status" value="1"/>
</dbReference>
<dbReference type="PANTHER" id="PTHR30619">
    <property type="entry name" value="DNA INTERNALIZATION/COMPETENCE PROTEIN COMEC/REC2"/>
    <property type="match status" value="1"/>
</dbReference>
<dbReference type="Proteomes" id="UP000557217">
    <property type="component" value="Unassembled WGS sequence"/>
</dbReference>
<dbReference type="GO" id="GO:0005886">
    <property type="term" value="C:plasma membrane"/>
    <property type="evidence" value="ECO:0007669"/>
    <property type="project" value="UniProtKB-SubCell"/>
</dbReference>
<keyword evidence="5 6" id="KW-0472">Membrane</keyword>
<evidence type="ECO:0000259" key="7">
    <source>
        <dbReference type="SMART" id="SM00849"/>
    </source>
</evidence>
<dbReference type="InterPro" id="IPR001279">
    <property type="entry name" value="Metallo-B-lactamas"/>
</dbReference>
<keyword evidence="4 6" id="KW-1133">Transmembrane helix</keyword>
<dbReference type="NCBIfam" id="TIGR00361">
    <property type="entry name" value="ComEC_Rec2"/>
    <property type="match status" value="1"/>
</dbReference>
<dbReference type="CDD" id="cd07731">
    <property type="entry name" value="ComA-like_MBL-fold"/>
    <property type="match status" value="1"/>
</dbReference>
<evidence type="ECO:0000313" key="9">
    <source>
        <dbReference type="Proteomes" id="UP000557217"/>
    </source>
</evidence>
<dbReference type="Gene3D" id="3.60.15.10">
    <property type="entry name" value="Ribonuclease Z/Hydroxyacylglutathione hydrolase-like"/>
    <property type="match status" value="1"/>
</dbReference>
<gene>
    <name evidence="8" type="ORF">HNR36_002914</name>
</gene>
<evidence type="ECO:0000256" key="4">
    <source>
        <dbReference type="ARBA" id="ARBA00022989"/>
    </source>
</evidence>
<dbReference type="InterPro" id="IPR052159">
    <property type="entry name" value="Competence_DNA_uptake"/>
</dbReference>
<keyword evidence="9" id="KW-1185">Reference proteome</keyword>
<feature type="transmembrane region" description="Helical" evidence="6">
    <location>
        <begin position="351"/>
        <end position="368"/>
    </location>
</feature>
<dbReference type="RefSeq" id="WP_184656264.1">
    <property type="nucleotide sequence ID" value="NZ_JAAXPW010000054.1"/>
</dbReference>
<reference evidence="8 9" key="1">
    <citation type="submission" date="2020-08" db="EMBL/GenBank/DDBJ databases">
        <title>Genomic Encyclopedia of Type Strains, Phase IV (KMG-IV): sequencing the most valuable type-strain genomes for metagenomic binning, comparative biology and taxonomic classification.</title>
        <authorList>
            <person name="Goeker M."/>
        </authorList>
    </citation>
    <scope>NUCLEOTIDE SEQUENCE [LARGE SCALE GENOMIC DNA]</scope>
    <source>
        <strain evidence="8 9">DSM 10633</strain>
    </source>
</reference>
<dbReference type="InterPro" id="IPR036866">
    <property type="entry name" value="RibonucZ/Hydroxyglut_hydro"/>
</dbReference>
<dbReference type="EMBL" id="JACHGZ010000058">
    <property type="protein sequence ID" value="MBB5150488.1"/>
    <property type="molecule type" value="Genomic_DNA"/>
</dbReference>
<name>A0A840Q1Z8_URETH</name>
<evidence type="ECO:0000256" key="2">
    <source>
        <dbReference type="ARBA" id="ARBA00022475"/>
    </source>
</evidence>
<evidence type="ECO:0000256" key="6">
    <source>
        <dbReference type="SAM" id="Phobius"/>
    </source>
</evidence>
<dbReference type="InterPro" id="IPR035681">
    <property type="entry name" value="ComA-like_MBL"/>
</dbReference>
<feature type="transmembrane region" description="Helical" evidence="6">
    <location>
        <begin position="375"/>
        <end position="391"/>
    </location>
</feature>
<organism evidence="8 9">
    <name type="scientific">Ureibacillus thermosphaericus</name>
    <dbReference type="NCBI Taxonomy" id="51173"/>
    <lineage>
        <taxon>Bacteria</taxon>
        <taxon>Bacillati</taxon>
        <taxon>Bacillota</taxon>
        <taxon>Bacilli</taxon>
        <taxon>Bacillales</taxon>
        <taxon>Caryophanaceae</taxon>
        <taxon>Ureibacillus</taxon>
    </lineage>
</organism>
<dbReference type="SMART" id="SM00849">
    <property type="entry name" value="Lactamase_B"/>
    <property type="match status" value="1"/>
</dbReference>
<dbReference type="InterPro" id="IPR004477">
    <property type="entry name" value="ComEC_N"/>
</dbReference>
<evidence type="ECO:0000256" key="5">
    <source>
        <dbReference type="ARBA" id="ARBA00023136"/>
    </source>
</evidence>
<feature type="transmembrane region" description="Helical" evidence="6">
    <location>
        <begin position="163"/>
        <end position="189"/>
    </location>
</feature>
<protein>
    <submittedName>
        <fullName evidence="8">Competence protein ComEC</fullName>
    </submittedName>
</protein>
<dbReference type="AlphaFoldDB" id="A0A840Q1Z8"/>
<accession>A0A840Q1Z8</accession>
<comment type="caution">
    <text evidence="8">The sequence shown here is derived from an EMBL/GenBank/DDBJ whole genome shotgun (WGS) entry which is preliminary data.</text>
</comment>
<proteinExistence type="predicted"/>
<evidence type="ECO:0000313" key="8">
    <source>
        <dbReference type="EMBL" id="MBB5150488.1"/>
    </source>
</evidence>
<feature type="transmembrane region" description="Helical" evidence="6">
    <location>
        <begin position="132"/>
        <end position="151"/>
    </location>
</feature>
<dbReference type="Pfam" id="PF00753">
    <property type="entry name" value="Lactamase_B"/>
    <property type="match status" value="1"/>
</dbReference>
<evidence type="ECO:0000256" key="3">
    <source>
        <dbReference type="ARBA" id="ARBA00022692"/>
    </source>
</evidence>
<dbReference type="InterPro" id="IPR004797">
    <property type="entry name" value="Competence_ComEC/Rec2"/>
</dbReference>
<feature type="transmembrane region" description="Helical" evidence="6">
    <location>
        <begin position="289"/>
        <end position="313"/>
    </location>
</feature>